<dbReference type="Proteomes" id="UP000298216">
    <property type="component" value="Unassembled WGS sequence"/>
</dbReference>
<evidence type="ECO:0000313" key="2">
    <source>
        <dbReference type="Proteomes" id="UP000298216"/>
    </source>
</evidence>
<dbReference type="AlphaFoldDB" id="A0A4Y9RSD7"/>
<accession>A0A4Y9RSD7</accession>
<comment type="caution">
    <text evidence="1">The sequence shown here is derived from an EMBL/GenBank/DDBJ whole genome shotgun (WGS) entry which is preliminary data.</text>
</comment>
<dbReference type="EMBL" id="SPVH01000006">
    <property type="protein sequence ID" value="TFW12197.1"/>
    <property type="molecule type" value="Genomic_DNA"/>
</dbReference>
<dbReference type="OrthoDB" id="10008961at2"/>
<reference evidence="1 2" key="1">
    <citation type="submission" date="2019-03" db="EMBL/GenBank/DDBJ databases">
        <title>Draft genome of Brevundimonas sp. a heavy metal resistant soil bacteria.</title>
        <authorList>
            <person name="Soto J."/>
        </authorList>
    </citation>
    <scope>NUCLEOTIDE SEQUENCE [LARGE SCALE GENOMIC DNA]</scope>
    <source>
        <strain evidence="1 2">B-10</strain>
    </source>
</reference>
<sequence length="222" mass="24927">MSESFELEPRDLRHMVQDHWRSLIRLAGVSPQMAGEEVFRFEALIEQMAARYPPSAAMNFRDTLKAFRAEYAERELTDPDGLRQSLQITGGASGAATAWLANLETPASVDLRDQQDAFFRDLLTKGIPDPKRFQLRWEQFIAHLQSQINHLPKAEQDGIMTRVVLRNAEYMALAKSNREALKARLGVDSFSSGSAPIADMVVETTVRATIWQGIGALLRGVR</sequence>
<keyword evidence="2" id="KW-1185">Reference proteome</keyword>
<protein>
    <submittedName>
        <fullName evidence="1">Uncharacterized protein</fullName>
    </submittedName>
</protein>
<dbReference type="RefSeq" id="WP_135194679.1">
    <property type="nucleotide sequence ID" value="NZ_SPVH01000006.1"/>
</dbReference>
<proteinExistence type="predicted"/>
<organism evidence="1 2">
    <name type="scientific">Brevundimonas intermedia</name>
    <dbReference type="NCBI Taxonomy" id="74315"/>
    <lineage>
        <taxon>Bacteria</taxon>
        <taxon>Pseudomonadati</taxon>
        <taxon>Pseudomonadota</taxon>
        <taxon>Alphaproteobacteria</taxon>
        <taxon>Caulobacterales</taxon>
        <taxon>Caulobacteraceae</taxon>
        <taxon>Brevundimonas</taxon>
    </lineage>
</organism>
<name>A0A4Y9RSD7_9CAUL</name>
<evidence type="ECO:0000313" key="1">
    <source>
        <dbReference type="EMBL" id="TFW12197.1"/>
    </source>
</evidence>
<gene>
    <name evidence="1" type="ORF">EGY25_09140</name>
</gene>